<dbReference type="Gene3D" id="1.20.120.350">
    <property type="entry name" value="Voltage-gated potassium channels. Chain C"/>
    <property type="match status" value="1"/>
</dbReference>
<evidence type="ECO:0000256" key="5">
    <source>
        <dbReference type="SAM" id="Phobius"/>
    </source>
</evidence>
<feature type="transmembrane region" description="Helical" evidence="5">
    <location>
        <begin position="105"/>
        <end position="127"/>
    </location>
</feature>
<name>A0A521DD22_9RHOB</name>
<dbReference type="GO" id="GO:0001518">
    <property type="term" value="C:voltage-gated sodium channel complex"/>
    <property type="evidence" value="ECO:0007669"/>
    <property type="project" value="TreeGrafter"/>
</dbReference>
<evidence type="ECO:0000259" key="6">
    <source>
        <dbReference type="Pfam" id="PF00520"/>
    </source>
</evidence>
<feature type="transmembrane region" description="Helical" evidence="5">
    <location>
        <begin position="217"/>
        <end position="236"/>
    </location>
</feature>
<dbReference type="Proteomes" id="UP000316030">
    <property type="component" value="Unassembled WGS sequence"/>
</dbReference>
<protein>
    <submittedName>
        <fullName evidence="7">Voltage-gated sodium channel</fullName>
    </submittedName>
</protein>
<comment type="subcellular location">
    <subcellularLocation>
        <location evidence="1">Membrane</location>
        <topology evidence="1">Multi-pass membrane protein</topology>
    </subcellularLocation>
</comment>
<feature type="domain" description="Ion transport" evidence="6">
    <location>
        <begin position="75"/>
        <end position="288"/>
    </location>
</feature>
<dbReference type="InterPro" id="IPR005821">
    <property type="entry name" value="Ion_trans_dom"/>
</dbReference>
<dbReference type="EMBL" id="FXTO01000010">
    <property type="protein sequence ID" value="SMO69505.1"/>
    <property type="molecule type" value="Genomic_DNA"/>
</dbReference>
<evidence type="ECO:0000256" key="4">
    <source>
        <dbReference type="ARBA" id="ARBA00023136"/>
    </source>
</evidence>
<dbReference type="PANTHER" id="PTHR10037">
    <property type="entry name" value="VOLTAGE-GATED CATION CHANNEL CALCIUM AND SODIUM"/>
    <property type="match status" value="1"/>
</dbReference>
<dbReference type="GO" id="GO:0005248">
    <property type="term" value="F:voltage-gated sodium channel activity"/>
    <property type="evidence" value="ECO:0007669"/>
    <property type="project" value="TreeGrafter"/>
</dbReference>
<organism evidence="7 8">
    <name type="scientific">Thalassovita litoralis</name>
    <dbReference type="NCBI Taxonomy" id="1010611"/>
    <lineage>
        <taxon>Bacteria</taxon>
        <taxon>Pseudomonadati</taxon>
        <taxon>Pseudomonadota</taxon>
        <taxon>Alphaproteobacteria</taxon>
        <taxon>Rhodobacterales</taxon>
        <taxon>Roseobacteraceae</taxon>
        <taxon>Thalassovita</taxon>
    </lineage>
</organism>
<feature type="transmembrane region" description="Helical" evidence="5">
    <location>
        <begin position="180"/>
        <end position="205"/>
    </location>
</feature>
<gene>
    <name evidence="7" type="ORF">SAMN06265173_11043</name>
</gene>
<keyword evidence="8" id="KW-1185">Reference proteome</keyword>
<proteinExistence type="predicted"/>
<evidence type="ECO:0000256" key="1">
    <source>
        <dbReference type="ARBA" id="ARBA00004141"/>
    </source>
</evidence>
<feature type="transmembrane region" description="Helical" evidence="5">
    <location>
        <begin position="256"/>
        <end position="279"/>
    </location>
</feature>
<evidence type="ECO:0000313" key="8">
    <source>
        <dbReference type="Proteomes" id="UP000316030"/>
    </source>
</evidence>
<accession>A0A521DD22</accession>
<reference evidence="7 8" key="1">
    <citation type="submission" date="2017-05" db="EMBL/GenBank/DDBJ databases">
        <authorList>
            <person name="Varghese N."/>
            <person name="Submissions S."/>
        </authorList>
    </citation>
    <scope>NUCLEOTIDE SEQUENCE [LARGE SCALE GENOMIC DNA]</scope>
    <source>
        <strain evidence="7 8">DSM 29506</strain>
    </source>
</reference>
<evidence type="ECO:0000256" key="3">
    <source>
        <dbReference type="ARBA" id="ARBA00022989"/>
    </source>
</evidence>
<sequence length="318" mass="34880">MTGKGHHPIPVFDFSTIGRGNAARGPYMGQDTRPILIDHEQDPMTQTAPDDLRRIPPIQPGPLGAIQRLLESARFQQAIIALIALNAITLGLETSARVMQAIGPLLMMLDTVLLTVFVAELVLKLVVYRSRFARDPWNLFDFAVIAVALIPATGSLSALRALRILRVLRLISAVPSMRRVVGALIASIPGIGSIVGLLSLVFYVFAVIATKLFGASFPEFFGTLGASLYTLFQVMTLESWSMGVVRPVMEVYPLSWAYFLPFILLTSFTVLNLFIGIVVDAIQRQHEAEAADDPQPDLQDVMTELRALRAEVQSLRKG</sequence>
<dbReference type="PANTHER" id="PTHR10037:SF62">
    <property type="entry name" value="SODIUM CHANNEL PROTEIN 60E"/>
    <property type="match status" value="1"/>
</dbReference>
<dbReference type="InterPro" id="IPR043203">
    <property type="entry name" value="VGCC_Ca_Na"/>
</dbReference>
<evidence type="ECO:0000313" key="7">
    <source>
        <dbReference type="EMBL" id="SMO69505.1"/>
    </source>
</evidence>
<feature type="transmembrane region" description="Helical" evidence="5">
    <location>
        <begin position="139"/>
        <end position="160"/>
    </location>
</feature>
<keyword evidence="7" id="KW-0406">Ion transport</keyword>
<keyword evidence="3 5" id="KW-1133">Transmembrane helix</keyword>
<keyword evidence="2 5" id="KW-0812">Transmembrane</keyword>
<dbReference type="Gene3D" id="1.10.287.70">
    <property type="match status" value="1"/>
</dbReference>
<dbReference type="InterPro" id="IPR027359">
    <property type="entry name" value="Volt_channel_dom_sf"/>
</dbReference>
<dbReference type="SUPFAM" id="SSF81324">
    <property type="entry name" value="Voltage-gated potassium channels"/>
    <property type="match status" value="1"/>
</dbReference>
<dbReference type="Pfam" id="PF00520">
    <property type="entry name" value="Ion_trans"/>
    <property type="match status" value="1"/>
</dbReference>
<dbReference type="AlphaFoldDB" id="A0A521DD22"/>
<keyword evidence="7" id="KW-0813">Transport</keyword>
<evidence type="ECO:0000256" key="2">
    <source>
        <dbReference type="ARBA" id="ARBA00022692"/>
    </source>
</evidence>
<keyword evidence="7" id="KW-0407">Ion channel</keyword>
<keyword evidence="4 5" id="KW-0472">Membrane</keyword>